<name>A0A175YKY5_DAUCS</name>
<comment type="caution">
    <text evidence="2">The sequence shown here is derived from an EMBL/GenBank/DDBJ whole genome shotgun (WGS) entry which is preliminary data.</text>
</comment>
<dbReference type="AlphaFoldDB" id="A0A175YKY5"/>
<feature type="coiled-coil region" evidence="1">
    <location>
        <begin position="21"/>
        <end position="53"/>
    </location>
</feature>
<accession>A0A175YKY5</accession>
<dbReference type="Gramene" id="KZM84133">
    <property type="protein sequence ID" value="KZM84133"/>
    <property type="gene ID" value="DCAR_028320"/>
</dbReference>
<dbReference type="EMBL" id="LNRQ01000008">
    <property type="protein sequence ID" value="KZM84133.1"/>
    <property type="molecule type" value="Genomic_DNA"/>
</dbReference>
<protein>
    <submittedName>
        <fullName evidence="2">Uncharacterized protein</fullName>
    </submittedName>
</protein>
<organism evidence="2">
    <name type="scientific">Daucus carota subsp. sativus</name>
    <name type="common">Carrot</name>
    <dbReference type="NCBI Taxonomy" id="79200"/>
    <lineage>
        <taxon>Eukaryota</taxon>
        <taxon>Viridiplantae</taxon>
        <taxon>Streptophyta</taxon>
        <taxon>Embryophyta</taxon>
        <taxon>Tracheophyta</taxon>
        <taxon>Spermatophyta</taxon>
        <taxon>Magnoliopsida</taxon>
        <taxon>eudicotyledons</taxon>
        <taxon>Gunneridae</taxon>
        <taxon>Pentapetalae</taxon>
        <taxon>asterids</taxon>
        <taxon>campanulids</taxon>
        <taxon>Apiales</taxon>
        <taxon>Apiaceae</taxon>
        <taxon>Apioideae</taxon>
        <taxon>Scandiceae</taxon>
        <taxon>Daucinae</taxon>
        <taxon>Daucus</taxon>
        <taxon>Daucus sect. Daucus</taxon>
    </lineage>
</organism>
<evidence type="ECO:0000313" key="2">
    <source>
        <dbReference type="EMBL" id="KZM84133.1"/>
    </source>
</evidence>
<proteinExistence type="predicted"/>
<sequence>MEKSEFKKEAYDLFEELNIHLEEETERSRKEKLEKEKAEILAYKEQLEALIKGAKLPRKEAWEKLLGIVWEPYGDRIVSNEE</sequence>
<evidence type="ECO:0000256" key="1">
    <source>
        <dbReference type="SAM" id="Coils"/>
    </source>
</evidence>
<gene>
    <name evidence="2" type="ORF">DCAR_028320</name>
</gene>
<reference evidence="2" key="1">
    <citation type="journal article" date="2016" name="Nat. Genet.">
        <title>A high-quality carrot genome assembly provides new insights into carotenoid accumulation and asterid genome evolution.</title>
        <authorList>
            <person name="Iorizzo M."/>
            <person name="Ellison S."/>
            <person name="Senalik D."/>
            <person name="Zeng P."/>
            <person name="Satapoomin P."/>
            <person name="Huang J."/>
            <person name="Bowman M."/>
            <person name="Iovene M."/>
            <person name="Sanseverino W."/>
            <person name="Cavagnaro P."/>
            <person name="Yildiz M."/>
            <person name="Macko-Podgorni A."/>
            <person name="Moranska E."/>
            <person name="Grzebelus E."/>
            <person name="Grzebelus D."/>
            <person name="Ashrafi H."/>
            <person name="Zheng Z."/>
            <person name="Cheng S."/>
            <person name="Spooner D."/>
            <person name="Van Deynze A."/>
            <person name="Simon P."/>
        </authorList>
    </citation>
    <scope>NUCLEOTIDE SEQUENCE [LARGE SCALE GENOMIC DNA]</scope>
    <source>
        <tissue evidence="2">Leaf</tissue>
    </source>
</reference>
<keyword evidence="1" id="KW-0175">Coiled coil</keyword>